<evidence type="ECO:0000256" key="2">
    <source>
        <dbReference type="ARBA" id="ARBA00022692"/>
    </source>
</evidence>
<evidence type="ECO:0000313" key="9">
    <source>
        <dbReference type="Proteomes" id="UP001610563"/>
    </source>
</evidence>
<accession>A0ABR4FWY8</accession>
<comment type="subcellular location">
    <subcellularLocation>
        <location evidence="1">Membrane</location>
        <topology evidence="1">Multi-pass membrane protein</topology>
    </subcellularLocation>
</comment>
<comment type="caution">
    <text evidence="8">The sequence shown here is derived from an EMBL/GenBank/DDBJ whole genome shotgun (WGS) entry which is preliminary data.</text>
</comment>
<dbReference type="Pfam" id="PF07690">
    <property type="entry name" value="MFS_1"/>
    <property type="match status" value="1"/>
</dbReference>
<keyword evidence="2 6" id="KW-0812">Transmembrane</keyword>
<keyword evidence="4 6" id="KW-0472">Membrane</keyword>
<dbReference type="InterPro" id="IPR020846">
    <property type="entry name" value="MFS_dom"/>
</dbReference>
<dbReference type="EMBL" id="JBFTWV010000090">
    <property type="protein sequence ID" value="KAL2787780.1"/>
    <property type="molecule type" value="Genomic_DNA"/>
</dbReference>
<evidence type="ECO:0000256" key="4">
    <source>
        <dbReference type="ARBA" id="ARBA00023136"/>
    </source>
</evidence>
<gene>
    <name evidence="8" type="ORF">BJX66DRAFT_278397</name>
</gene>
<feature type="transmembrane region" description="Helical" evidence="6">
    <location>
        <begin position="276"/>
        <end position="300"/>
    </location>
</feature>
<dbReference type="SUPFAM" id="SSF103473">
    <property type="entry name" value="MFS general substrate transporter"/>
    <property type="match status" value="1"/>
</dbReference>
<keyword evidence="9" id="KW-1185">Reference proteome</keyword>
<feature type="transmembrane region" description="Helical" evidence="6">
    <location>
        <begin position="80"/>
        <end position="98"/>
    </location>
</feature>
<evidence type="ECO:0000313" key="8">
    <source>
        <dbReference type="EMBL" id="KAL2787780.1"/>
    </source>
</evidence>
<keyword evidence="3 6" id="KW-1133">Transmembrane helix</keyword>
<dbReference type="Proteomes" id="UP001610563">
    <property type="component" value="Unassembled WGS sequence"/>
</dbReference>
<dbReference type="PANTHER" id="PTHR23501">
    <property type="entry name" value="MAJOR FACILITATOR SUPERFAMILY"/>
    <property type="match status" value="1"/>
</dbReference>
<feature type="domain" description="Major facilitator superfamily (MFS) profile" evidence="7">
    <location>
        <begin position="45"/>
        <end position="470"/>
    </location>
</feature>
<feature type="transmembrane region" description="Helical" evidence="6">
    <location>
        <begin position="167"/>
        <end position="186"/>
    </location>
</feature>
<dbReference type="PROSITE" id="PS50850">
    <property type="entry name" value="MFS"/>
    <property type="match status" value="1"/>
</dbReference>
<feature type="transmembrane region" description="Helical" evidence="6">
    <location>
        <begin position="42"/>
        <end position="68"/>
    </location>
</feature>
<name>A0ABR4FWY8_9EURO</name>
<evidence type="ECO:0000256" key="1">
    <source>
        <dbReference type="ARBA" id="ARBA00004141"/>
    </source>
</evidence>
<evidence type="ECO:0000256" key="6">
    <source>
        <dbReference type="SAM" id="Phobius"/>
    </source>
</evidence>
<proteinExistence type="predicted"/>
<evidence type="ECO:0000256" key="3">
    <source>
        <dbReference type="ARBA" id="ARBA00022989"/>
    </source>
</evidence>
<dbReference type="Gene3D" id="1.20.1250.20">
    <property type="entry name" value="MFS general substrate transporter like domains"/>
    <property type="match status" value="1"/>
</dbReference>
<dbReference type="InterPro" id="IPR036259">
    <property type="entry name" value="MFS_trans_sf"/>
</dbReference>
<evidence type="ECO:0000259" key="7">
    <source>
        <dbReference type="PROSITE" id="PS50850"/>
    </source>
</evidence>
<feature type="transmembrane region" description="Helical" evidence="6">
    <location>
        <begin position="238"/>
        <end position="264"/>
    </location>
</feature>
<feature type="transmembrane region" description="Helical" evidence="6">
    <location>
        <begin position="338"/>
        <end position="362"/>
    </location>
</feature>
<feature type="transmembrane region" description="Helical" evidence="6">
    <location>
        <begin position="445"/>
        <end position="465"/>
    </location>
</feature>
<feature type="region of interest" description="Disordered" evidence="5">
    <location>
        <begin position="1"/>
        <end position="22"/>
    </location>
</feature>
<sequence>MTMEKKNPDPDAAPALGIDSTTGLNREVQPGFKETTVPAVRFWILSVGVCLGLFLSIIDTSIVATSIYSIGVEFEDVRRVNWVALAYTLAYLGCAVTFARVSDVVGRRNAFVAAYIVFFAFSLGCGFAQSLDQLIACRTLQGIGGSGLYSLSMIILPELCPEHLRQYIGSIIGLVLAGSGALGPVLGGILTHYATWRWVFWINGPIGFVSLLIFLLSWPKPEHLPTMTRRSWKEFDYIGSTLITAAALSTLCIGYPYFMLSYAFPLRAQVLDEKDSLLAGVMLLPMLGATAVGTILAGVISKTKNYLFETMLVGACLLTVGAGLLTTVRDGGGDDAKALGFIVFVGLGFGLNVAAATMITAFEVPIVNYAPAQGIIAQLRILGGSLGISTSTIFQNAQVRNHLAGLLTASELATLGHSSGSDAPLSAEKRRAVHRAFSDAFHNDMVAAVVVSGVAILVVLVGYRAGRRMGAEELKGERVREEVARRLRQYTRGWAFLWAGFVLGI</sequence>
<evidence type="ECO:0000256" key="5">
    <source>
        <dbReference type="SAM" id="MobiDB-lite"/>
    </source>
</evidence>
<dbReference type="InterPro" id="IPR011701">
    <property type="entry name" value="MFS"/>
</dbReference>
<protein>
    <submittedName>
        <fullName evidence="8">Major facilitator superfamily domain-containing protein</fullName>
    </submittedName>
</protein>
<organism evidence="8 9">
    <name type="scientific">Aspergillus keveii</name>
    <dbReference type="NCBI Taxonomy" id="714993"/>
    <lineage>
        <taxon>Eukaryota</taxon>
        <taxon>Fungi</taxon>
        <taxon>Dikarya</taxon>
        <taxon>Ascomycota</taxon>
        <taxon>Pezizomycotina</taxon>
        <taxon>Eurotiomycetes</taxon>
        <taxon>Eurotiomycetidae</taxon>
        <taxon>Eurotiales</taxon>
        <taxon>Aspergillaceae</taxon>
        <taxon>Aspergillus</taxon>
        <taxon>Aspergillus subgen. Nidulantes</taxon>
    </lineage>
</organism>
<dbReference type="PRINTS" id="PR01036">
    <property type="entry name" value="TCRTETB"/>
</dbReference>
<feature type="transmembrane region" description="Helical" evidence="6">
    <location>
        <begin position="306"/>
        <end position="326"/>
    </location>
</feature>
<reference evidence="8 9" key="1">
    <citation type="submission" date="2024-07" db="EMBL/GenBank/DDBJ databases">
        <title>Section-level genome sequencing and comparative genomics of Aspergillus sections Usti and Cavernicolus.</title>
        <authorList>
            <consortium name="Lawrence Berkeley National Laboratory"/>
            <person name="Nybo J.L."/>
            <person name="Vesth T.C."/>
            <person name="Theobald S."/>
            <person name="Frisvad J.C."/>
            <person name="Larsen T.O."/>
            <person name="Kjaerboelling I."/>
            <person name="Rothschild-Mancinelli K."/>
            <person name="Lyhne E.K."/>
            <person name="Kogle M.E."/>
            <person name="Barry K."/>
            <person name="Clum A."/>
            <person name="Na H."/>
            <person name="Ledsgaard L."/>
            <person name="Lin J."/>
            <person name="Lipzen A."/>
            <person name="Kuo A."/>
            <person name="Riley R."/>
            <person name="Mondo S."/>
            <person name="Labutti K."/>
            <person name="Haridas S."/>
            <person name="Pangalinan J."/>
            <person name="Salamov A.A."/>
            <person name="Simmons B.A."/>
            <person name="Magnuson J.K."/>
            <person name="Chen J."/>
            <person name="Drula E."/>
            <person name="Henrissat B."/>
            <person name="Wiebenga A."/>
            <person name="Lubbers R.J."/>
            <person name="Gomes A.C."/>
            <person name="Makela M.R."/>
            <person name="Stajich J."/>
            <person name="Grigoriev I.V."/>
            <person name="Mortensen U.H."/>
            <person name="De Vries R.P."/>
            <person name="Baker S.E."/>
            <person name="Andersen M.R."/>
        </authorList>
    </citation>
    <scope>NUCLEOTIDE SEQUENCE [LARGE SCALE GENOMIC DNA]</scope>
    <source>
        <strain evidence="8 9">CBS 209.92</strain>
    </source>
</reference>
<feature type="transmembrane region" description="Helical" evidence="6">
    <location>
        <begin position="198"/>
        <end position="218"/>
    </location>
</feature>
<dbReference type="PANTHER" id="PTHR23501:SF43">
    <property type="entry name" value="MULTIDRUG TRANSPORTER, PUTATIVE (AFU_ORTHOLOGUE AFUA_6G03040)-RELATED"/>
    <property type="match status" value="1"/>
</dbReference>
<feature type="transmembrane region" description="Helical" evidence="6">
    <location>
        <begin position="110"/>
        <end position="128"/>
    </location>
</feature>